<evidence type="ECO:0000256" key="7">
    <source>
        <dbReference type="ARBA" id="ARBA00022777"/>
    </source>
</evidence>
<feature type="binding site" evidence="12">
    <location>
        <begin position="238"/>
        <end position="241"/>
    </location>
    <ligand>
        <name>ATP</name>
        <dbReference type="ChEBI" id="CHEBI:30616"/>
    </ligand>
</feature>
<feature type="region of interest" description="Cytidylyltransferase" evidence="12">
    <location>
        <begin position="397"/>
        <end position="528"/>
    </location>
</feature>
<feature type="domain" description="Cytidyltransferase-like" evidence="14">
    <location>
        <begin position="397"/>
        <end position="488"/>
    </location>
</feature>
<evidence type="ECO:0000256" key="3">
    <source>
        <dbReference type="ARBA" id="ARBA00004713"/>
    </source>
</evidence>
<evidence type="ECO:0000256" key="10">
    <source>
        <dbReference type="ARBA" id="ARBA00023277"/>
    </source>
</evidence>
<evidence type="ECO:0000256" key="9">
    <source>
        <dbReference type="ARBA" id="ARBA00023268"/>
    </source>
</evidence>
<dbReference type="SUPFAM" id="SSF52374">
    <property type="entry name" value="Nucleotidylyl transferase"/>
    <property type="match status" value="1"/>
</dbReference>
<comment type="pathway">
    <text evidence="12">Nucleotide-sugar biosynthesis; ADP-L-glycero-beta-D-manno-heptose biosynthesis; ADP-L-glycero-beta-D-manno-heptose from D-glycero-beta-D-manno-heptose 7-phosphate: step 1/4.</text>
</comment>
<evidence type="ECO:0000256" key="6">
    <source>
        <dbReference type="ARBA" id="ARBA00022741"/>
    </source>
</evidence>
<dbReference type="GO" id="GO:0033785">
    <property type="term" value="F:heptose 7-phosphate kinase activity"/>
    <property type="evidence" value="ECO:0007669"/>
    <property type="project" value="UniProtKB-UniRule"/>
</dbReference>
<proteinExistence type="inferred from homology"/>
<dbReference type="Gene3D" id="3.40.50.620">
    <property type="entry name" value="HUPs"/>
    <property type="match status" value="1"/>
</dbReference>
<dbReference type="Pfam" id="PF01467">
    <property type="entry name" value="CTP_transf_like"/>
    <property type="match status" value="1"/>
</dbReference>
<comment type="subunit">
    <text evidence="12">Homodimer.</text>
</comment>
<dbReference type="GO" id="GO:0016773">
    <property type="term" value="F:phosphotransferase activity, alcohol group as acceptor"/>
    <property type="evidence" value="ECO:0007669"/>
    <property type="project" value="InterPro"/>
</dbReference>
<comment type="function">
    <text evidence="2 12">Catalyzes the ADP transfer from ATP to D-glycero-beta-D-manno-heptose 1-phosphate, yielding ADP-D-glycero-beta-D-manno-heptose.</text>
</comment>
<keyword evidence="7 12" id="KW-0418">Kinase</keyword>
<comment type="pathway">
    <text evidence="12">Nucleotide-sugar biosynthesis; ADP-L-glycero-beta-D-manno-heptose biosynthesis; ADP-L-glycero-beta-D-manno-heptose from D-glycero-beta-D-manno-heptose 7-phosphate: step 3/4.</text>
</comment>
<dbReference type="Pfam" id="PF00294">
    <property type="entry name" value="PfkB"/>
    <property type="match status" value="1"/>
</dbReference>
<dbReference type="PANTHER" id="PTHR46969:SF1">
    <property type="entry name" value="BIFUNCTIONAL PROTEIN HLDE"/>
    <property type="match status" value="1"/>
</dbReference>
<feature type="active site" evidence="12">
    <location>
        <position position="314"/>
    </location>
</feature>
<dbReference type="SUPFAM" id="SSF53613">
    <property type="entry name" value="Ribokinase-like"/>
    <property type="match status" value="1"/>
</dbReference>
<evidence type="ECO:0000256" key="5">
    <source>
        <dbReference type="ARBA" id="ARBA00022695"/>
    </source>
</evidence>
<dbReference type="InterPro" id="IPR011914">
    <property type="entry name" value="RfaE_dom_II"/>
</dbReference>
<dbReference type="InterPro" id="IPR014729">
    <property type="entry name" value="Rossmann-like_a/b/a_fold"/>
</dbReference>
<feature type="region of interest" description="Ribokinase" evidence="12">
    <location>
        <begin position="1"/>
        <end position="364"/>
    </location>
</feature>
<dbReference type="GO" id="GO:0033786">
    <property type="term" value="F:heptose-1-phosphate adenylyltransferase activity"/>
    <property type="evidence" value="ECO:0007669"/>
    <property type="project" value="UniProtKB-UniRule"/>
</dbReference>
<dbReference type="PANTHER" id="PTHR46969">
    <property type="entry name" value="BIFUNCTIONAL PROTEIN HLDE"/>
    <property type="match status" value="1"/>
</dbReference>
<keyword evidence="5 12" id="KW-0548">Nucleotidyltransferase</keyword>
<keyword evidence="6 12" id="KW-0547">Nucleotide-binding</keyword>
<dbReference type="NCBIfam" id="TIGR02199">
    <property type="entry name" value="rfaE_dom_II"/>
    <property type="match status" value="1"/>
</dbReference>
<dbReference type="NCBIfam" id="TIGR00125">
    <property type="entry name" value="cyt_tran_rel"/>
    <property type="match status" value="1"/>
</dbReference>
<protein>
    <recommendedName>
        <fullName evidence="12">Bifunctional protein HldE</fullName>
    </recommendedName>
    <domain>
        <recommendedName>
            <fullName evidence="12">D-beta-D-heptose 7-phosphate kinase</fullName>
            <ecNumber evidence="12">2.7.1.167</ecNumber>
        </recommendedName>
        <alternativeName>
            <fullName evidence="12">D-beta-D-heptose 7-phosphotransferase</fullName>
        </alternativeName>
        <alternativeName>
            <fullName evidence="12">D-glycero-beta-D-manno-heptose-7-phosphate kinase</fullName>
        </alternativeName>
    </domain>
    <domain>
        <recommendedName>
            <fullName evidence="12">D-beta-D-heptose 1-phosphate adenylyltransferase</fullName>
            <ecNumber evidence="12">2.7.7.70</ecNumber>
        </recommendedName>
        <alternativeName>
            <fullName evidence="12">D-glycero-beta-D-manno-heptose 1-phosphate adenylyltransferase</fullName>
        </alternativeName>
    </domain>
</protein>
<evidence type="ECO:0000313" key="16">
    <source>
        <dbReference type="Proteomes" id="UP000019438"/>
    </source>
</evidence>
<evidence type="ECO:0000256" key="4">
    <source>
        <dbReference type="ARBA" id="ARBA00022679"/>
    </source>
</evidence>
<keyword evidence="8 12" id="KW-0067">ATP-binding</keyword>
<dbReference type="InterPro" id="IPR002173">
    <property type="entry name" value="Carboh/pur_kinase_PfkB_CS"/>
</dbReference>
<reference evidence="16" key="1">
    <citation type="submission" date="2012-06" db="EMBL/GenBank/DDBJ databases">
        <title>Genome analysis of multiple Granulibacter bethesdensis isolates demonstrates substantial genome diversity.</title>
        <authorList>
            <person name="Greenberg D.E."/>
            <person name="Porcella S.F."/>
            <person name="Zarember K."/>
            <person name="Zelazny A.M."/>
            <person name="Bruno D."/>
            <person name="Martens C."/>
            <person name="Barbian K.D."/>
            <person name="Jaske E."/>
            <person name="Holland S.M."/>
        </authorList>
    </citation>
    <scope>NUCLEOTIDE SEQUENCE [LARGE SCALE GENOMIC DNA]</scope>
    <source>
        <strain evidence="16">CGDNIH3</strain>
    </source>
</reference>
<comment type="similarity">
    <text evidence="12">In the N-terminal section; belongs to the carbohydrate kinase PfkB family.</text>
</comment>
<feature type="domain" description="Carbohydrate kinase PfkB" evidence="13">
    <location>
        <begin position="49"/>
        <end position="352"/>
    </location>
</feature>
<gene>
    <name evidence="12" type="primary">hldE</name>
    <name evidence="15" type="ORF">GbCGDNIH3_0513</name>
</gene>
<dbReference type="HAMAP" id="MF_01603">
    <property type="entry name" value="HldE"/>
    <property type="match status" value="1"/>
</dbReference>
<dbReference type="EC" id="2.7.7.70" evidence="12"/>
<keyword evidence="9 12" id="KW-0511">Multifunctional enzyme</keyword>
<dbReference type="FunFam" id="3.40.1190.20:FF:000002">
    <property type="entry name" value="Bifunctional protein HldE"/>
    <property type="match status" value="1"/>
</dbReference>
<comment type="catalytic activity">
    <reaction evidence="11 12">
        <text>D-glycero-beta-D-manno-heptose 1-phosphate + ATP + H(+) = ADP-D-glycero-beta-D-manno-heptose + diphosphate</text>
        <dbReference type="Rhea" id="RHEA:27465"/>
        <dbReference type="ChEBI" id="CHEBI:15378"/>
        <dbReference type="ChEBI" id="CHEBI:30616"/>
        <dbReference type="ChEBI" id="CHEBI:33019"/>
        <dbReference type="ChEBI" id="CHEBI:59967"/>
        <dbReference type="ChEBI" id="CHEBI:61593"/>
        <dbReference type="EC" id="2.7.7.70"/>
    </reaction>
</comment>
<dbReference type="KEGG" id="gbc:GbCGDNIH3_0513"/>
<comment type="function">
    <text evidence="1 12">Catalyzes the phosphorylation of D-glycero-D-manno-heptose 7-phosphate at the C-1 position to selectively form D-glycero-beta-D-manno-heptose-1,7-bisphosphate.</text>
</comment>
<evidence type="ECO:0000256" key="12">
    <source>
        <dbReference type="HAMAP-Rule" id="MF_01603"/>
    </source>
</evidence>
<comment type="catalytic activity">
    <reaction evidence="12">
        <text>D-glycero-beta-D-manno-heptose 7-phosphate + ATP = D-glycero-beta-D-manno-heptose 1,7-bisphosphate + ADP + H(+)</text>
        <dbReference type="Rhea" id="RHEA:27473"/>
        <dbReference type="ChEBI" id="CHEBI:15378"/>
        <dbReference type="ChEBI" id="CHEBI:30616"/>
        <dbReference type="ChEBI" id="CHEBI:60204"/>
        <dbReference type="ChEBI" id="CHEBI:60208"/>
        <dbReference type="ChEBI" id="CHEBI:456216"/>
        <dbReference type="EC" id="2.7.1.167"/>
    </reaction>
</comment>
<keyword evidence="10 12" id="KW-0119">Carbohydrate metabolism</keyword>
<dbReference type="InterPro" id="IPR011913">
    <property type="entry name" value="RfaE_dom_I"/>
</dbReference>
<dbReference type="EC" id="2.7.1.167" evidence="12"/>
<dbReference type="EMBL" id="CP003181">
    <property type="protein sequence ID" value="AHJ62286.1"/>
    <property type="molecule type" value="Genomic_DNA"/>
</dbReference>
<dbReference type="Gene3D" id="3.40.1190.20">
    <property type="match status" value="1"/>
</dbReference>
<evidence type="ECO:0000256" key="2">
    <source>
        <dbReference type="ARBA" id="ARBA00003753"/>
    </source>
</evidence>
<dbReference type="InterPro" id="IPR011611">
    <property type="entry name" value="PfkB_dom"/>
</dbReference>
<evidence type="ECO:0000259" key="14">
    <source>
        <dbReference type="Pfam" id="PF01467"/>
    </source>
</evidence>
<evidence type="ECO:0000259" key="13">
    <source>
        <dbReference type="Pfam" id="PF00294"/>
    </source>
</evidence>
<dbReference type="PROSITE" id="PS00583">
    <property type="entry name" value="PFKB_KINASES_1"/>
    <property type="match status" value="1"/>
</dbReference>
<evidence type="ECO:0000256" key="8">
    <source>
        <dbReference type="ARBA" id="ARBA00022840"/>
    </source>
</evidence>
<dbReference type="InterPro" id="IPR023030">
    <property type="entry name" value="Bifunc_HldE"/>
</dbReference>
<evidence type="ECO:0000256" key="1">
    <source>
        <dbReference type="ARBA" id="ARBA00002319"/>
    </source>
</evidence>
<dbReference type="NCBIfam" id="TIGR02198">
    <property type="entry name" value="rfaE_dom_I"/>
    <property type="match status" value="1"/>
</dbReference>
<keyword evidence="4 12" id="KW-0808">Transferase</keyword>
<dbReference type="GO" id="GO:0005524">
    <property type="term" value="F:ATP binding"/>
    <property type="evidence" value="ECO:0007669"/>
    <property type="project" value="UniProtKB-UniRule"/>
</dbReference>
<organism evidence="15 16">
    <name type="scientific">Granulibacter bethesdensis</name>
    <dbReference type="NCBI Taxonomy" id="364410"/>
    <lineage>
        <taxon>Bacteria</taxon>
        <taxon>Pseudomonadati</taxon>
        <taxon>Pseudomonadota</taxon>
        <taxon>Alphaproteobacteria</taxon>
        <taxon>Acetobacterales</taxon>
        <taxon>Acetobacteraceae</taxon>
        <taxon>Granulibacter</taxon>
    </lineage>
</organism>
<dbReference type="CDD" id="cd01172">
    <property type="entry name" value="RfaE_like"/>
    <property type="match status" value="1"/>
</dbReference>
<dbReference type="InterPro" id="IPR004821">
    <property type="entry name" value="Cyt_trans-like"/>
</dbReference>
<dbReference type="GO" id="GO:0005829">
    <property type="term" value="C:cytosol"/>
    <property type="evidence" value="ECO:0007669"/>
    <property type="project" value="TreeGrafter"/>
</dbReference>
<dbReference type="InterPro" id="IPR029056">
    <property type="entry name" value="Ribokinase-like"/>
</dbReference>
<accession>A0AAN0RCE9</accession>
<comment type="similarity">
    <text evidence="12">In the C-terminal section; belongs to the cytidylyltransferase family.</text>
</comment>
<evidence type="ECO:0000313" key="15">
    <source>
        <dbReference type="EMBL" id="AHJ62286.1"/>
    </source>
</evidence>
<comment type="pathway">
    <text evidence="3">Bacterial outer membrane biogenesis; LPS core biosynthesis.</text>
</comment>
<evidence type="ECO:0000256" key="11">
    <source>
        <dbReference type="ARBA" id="ARBA00047428"/>
    </source>
</evidence>
<sequence>MHAFVPDEQAARLIFQAGRFLFVLISGRSEPEEKTVFHTSGIFMDFSSTRVLCIGDVMLDRFMHGSVERISPEAPVPVLRITSTHSMLGGAGNVAHNIADLGGTAILVGLIGHDDTAIALRTHLERVPRIVNALVESPHRPTICKTRFLAAQQQVVRTDDESHLPTQPAEETLLQTMVATHITECGAVILSDYGKGVLSPAVIKHVIGLARQAGIPVFVDPKRLDFSVYAGATCITPNVKELSAAAHQRADDEASVIAAARIVMQQAGCASILATRSEKGMMLIEAPSDGRDDIAIHTVPARAREVFDVSGAGDTVIATLALAHASGLTLESAMRISNAAAGVVVSKAGTATLNVDELRAELDESAISNGGTGSARSLGEARSLVKKWKQLGLTVGFTNGCFDILHAGHVSLLNEARTRCDRLVVAVNTDASVSRLKGPTRPINGFEDRCTVLAGLRSVDCVVGFQEDTPLSLISVLLPDRLFKGADYREEEVVGGDVVRAAGGKVELIDLVPGRSTTGIVKKISTSL</sequence>
<name>A0AAN0RCE9_9PROT</name>
<dbReference type="Proteomes" id="UP000019438">
    <property type="component" value="Chromosome"/>
</dbReference>
<dbReference type="AlphaFoldDB" id="A0AAN0RCE9"/>